<sequence length="371" mass="43923">MVNKNLSDHQPSETSLEMAVIPRRTDYSRRNNALSVEYDLFSFNKKTNQNDRIIFSLLGALVLILFLFIIHLFILKPLIISTNSISDRFTDDSWIHMDQIIRKNVGYIRHKNANTSDDDDNLILMSTDLKWLNHLQLNSANVSFCYKQDDLSLFYHYCVDESQYPIIYDQDCWPHSIDLYQQLLMTRNQTNLAKLNTSVIDEFVQIYHRFLNNSDGLKSIKNEQLSLAFSYAKKIGRDCEHSELWQQNFNLSLPSGRNEKEMWELYCLRHIRYPNIVSINTGKYYVPEYYLQLIESDSNGKRSLASDEKWMHRWMVEKFIPLYRSNLVLQKRFENESKNSIIFAKKNVKIFIKPSFSLVSDLNVIRFFNVK</sequence>
<proteinExistence type="predicted"/>
<accession>A0A922LCB0</accession>
<reference evidence="2" key="1">
    <citation type="submission" date="2013-05" db="EMBL/GenBank/DDBJ databases">
        <authorList>
            <person name="Yim A.K.Y."/>
            <person name="Chan T.F."/>
            <person name="Ji K.M."/>
            <person name="Liu X.Y."/>
            <person name="Zhou J.W."/>
            <person name="Li R.Q."/>
            <person name="Yang K.Y."/>
            <person name="Li J."/>
            <person name="Li M."/>
            <person name="Law P.T.W."/>
            <person name="Wu Y.L."/>
            <person name="Cai Z.L."/>
            <person name="Qin H."/>
            <person name="Bao Y."/>
            <person name="Leung R.K.K."/>
            <person name="Ng P.K.S."/>
            <person name="Zou J."/>
            <person name="Zhong X.J."/>
            <person name="Ran P.X."/>
            <person name="Zhong N.S."/>
            <person name="Liu Z.G."/>
            <person name="Tsui S.K.W."/>
        </authorList>
    </citation>
    <scope>NUCLEOTIDE SEQUENCE</scope>
    <source>
        <strain evidence="2">Derf</strain>
        <tissue evidence="2">Whole organism</tissue>
    </source>
</reference>
<name>A0A922LCB0_DERFA</name>
<evidence type="ECO:0000313" key="2">
    <source>
        <dbReference type="EMBL" id="KAH9526060.1"/>
    </source>
</evidence>
<keyword evidence="1" id="KW-1133">Transmembrane helix</keyword>
<keyword evidence="1" id="KW-0472">Membrane</keyword>
<protein>
    <submittedName>
        <fullName evidence="2">Uncharacterized protein</fullName>
    </submittedName>
</protein>
<keyword evidence="3" id="KW-1185">Reference proteome</keyword>
<gene>
    <name evidence="2" type="ORF">DERF_000177</name>
</gene>
<evidence type="ECO:0000256" key="1">
    <source>
        <dbReference type="SAM" id="Phobius"/>
    </source>
</evidence>
<organism evidence="2 3">
    <name type="scientific">Dermatophagoides farinae</name>
    <name type="common">American house dust mite</name>
    <dbReference type="NCBI Taxonomy" id="6954"/>
    <lineage>
        <taxon>Eukaryota</taxon>
        <taxon>Metazoa</taxon>
        <taxon>Ecdysozoa</taxon>
        <taxon>Arthropoda</taxon>
        <taxon>Chelicerata</taxon>
        <taxon>Arachnida</taxon>
        <taxon>Acari</taxon>
        <taxon>Acariformes</taxon>
        <taxon>Sarcoptiformes</taxon>
        <taxon>Astigmata</taxon>
        <taxon>Psoroptidia</taxon>
        <taxon>Analgoidea</taxon>
        <taxon>Pyroglyphidae</taxon>
        <taxon>Dermatophagoidinae</taxon>
        <taxon>Dermatophagoides</taxon>
    </lineage>
</organism>
<keyword evidence="1" id="KW-0812">Transmembrane</keyword>
<dbReference type="Proteomes" id="UP000790347">
    <property type="component" value="Unassembled WGS sequence"/>
</dbReference>
<feature type="transmembrane region" description="Helical" evidence="1">
    <location>
        <begin position="53"/>
        <end position="74"/>
    </location>
</feature>
<evidence type="ECO:0000313" key="3">
    <source>
        <dbReference type="Proteomes" id="UP000790347"/>
    </source>
</evidence>
<comment type="caution">
    <text evidence="2">The sequence shown here is derived from an EMBL/GenBank/DDBJ whole genome shotgun (WGS) entry which is preliminary data.</text>
</comment>
<dbReference type="AlphaFoldDB" id="A0A922LCB0"/>
<dbReference type="EMBL" id="ASGP02000001">
    <property type="protein sequence ID" value="KAH9526060.1"/>
    <property type="molecule type" value="Genomic_DNA"/>
</dbReference>
<reference evidence="2" key="2">
    <citation type="journal article" date="2022" name="Res Sq">
        <title>Comparative Genomics Reveals Insights into the Divergent Evolution of Astigmatic Mites and Household Pest Adaptations.</title>
        <authorList>
            <person name="Xiong Q."/>
            <person name="Wan A.T.-Y."/>
            <person name="Liu X.-Y."/>
            <person name="Fung C.S.-H."/>
            <person name="Xiao X."/>
            <person name="Malainual N."/>
            <person name="Hou J."/>
            <person name="Wang L."/>
            <person name="Wang M."/>
            <person name="Yang K."/>
            <person name="Cui Y."/>
            <person name="Leung E."/>
            <person name="Nong W."/>
            <person name="Shin S.-K."/>
            <person name="Au S."/>
            <person name="Jeong K.Y."/>
            <person name="Chew F.T."/>
            <person name="Hui J."/>
            <person name="Leung T.F."/>
            <person name="Tungtrongchitr A."/>
            <person name="Zhong N."/>
            <person name="Liu Z."/>
            <person name="Tsui S."/>
        </authorList>
    </citation>
    <scope>NUCLEOTIDE SEQUENCE</scope>
    <source>
        <strain evidence="2">Derf</strain>
        <tissue evidence="2">Whole organism</tissue>
    </source>
</reference>